<dbReference type="Pfam" id="PF00999">
    <property type="entry name" value="Na_H_Exchanger"/>
    <property type="match status" value="1"/>
</dbReference>
<keyword evidence="6" id="KW-0915">Sodium</keyword>
<name>A0ABT1X6C9_9PROT</name>
<keyword evidence="13" id="KW-1185">Reference proteome</keyword>
<dbReference type="Gene3D" id="6.10.140.1330">
    <property type="match status" value="1"/>
</dbReference>
<feature type="transmembrane region" description="Helical" evidence="10">
    <location>
        <begin position="212"/>
        <end position="232"/>
    </location>
</feature>
<organism evidence="12 13">
    <name type="scientific">Roseomonas populi</name>
    <dbReference type="NCBI Taxonomy" id="3121582"/>
    <lineage>
        <taxon>Bacteria</taxon>
        <taxon>Pseudomonadati</taxon>
        <taxon>Pseudomonadota</taxon>
        <taxon>Alphaproteobacteria</taxon>
        <taxon>Acetobacterales</taxon>
        <taxon>Roseomonadaceae</taxon>
        <taxon>Roseomonas</taxon>
    </lineage>
</organism>
<dbReference type="Proteomes" id="UP001524642">
    <property type="component" value="Unassembled WGS sequence"/>
</dbReference>
<keyword evidence="4 10" id="KW-0812">Transmembrane</keyword>
<evidence type="ECO:0000259" key="11">
    <source>
        <dbReference type="Pfam" id="PF00999"/>
    </source>
</evidence>
<feature type="transmembrane region" description="Helical" evidence="10">
    <location>
        <begin position="374"/>
        <end position="400"/>
    </location>
</feature>
<dbReference type="PANTHER" id="PTHR10110:SF86">
    <property type="entry name" value="SODIUM_HYDROGEN EXCHANGER 7"/>
    <property type="match status" value="1"/>
</dbReference>
<evidence type="ECO:0000256" key="7">
    <source>
        <dbReference type="ARBA" id="ARBA00023065"/>
    </source>
</evidence>
<accession>A0ABT1X6C9</accession>
<evidence type="ECO:0000256" key="5">
    <source>
        <dbReference type="ARBA" id="ARBA00022989"/>
    </source>
</evidence>
<feature type="transmembrane region" description="Helical" evidence="10">
    <location>
        <begin position="292"/>
        <end position="313"/>
    </location>
</feature>
<dbReference type="InterPro" id="IPR018422">
    <property type="entry name" value="Cation/H_exchanger_CPA1"/>
</dbReference>
<keyword evidence="2" id="KW-0813">Transport</keyword>
<protein>
    <submittedName>
        <fullName evidence="12">Sodium:proton antiporter</fullName>
    </submittedName>
</protein>
<gene>
    <name evidence="12" type="ORF">NRP21_12935</name>
</gene>
<evidence type="ECO:0000256" key="1">
    <source>
        <dbReference type="ARBA" id="ARBA00004651"/>
    </source>
</evidence>
<keyword evidence="5 10" id="KW-1133">Transmembrane helix</keyword>
<evidence type="ECO:0000256" key="9">
    <source>
        <dbReference type="ARBA" id="ARBA00023201"/>
    </source>
</evidence>
<evidence type="ECO:0000256" key="10">
    <source>
        <dbReference type="SAM" id="Phobius"/>
    </source>
</evidence>
<evidence type="ECO:0000256" key="6">
    <source>
        <dbReference type="ARBA" id="ARBA00023053"/>
    </source>
</evidence>
<keyword evidence="8 10" id="KW-0472">Membrane</keyword>
<feature type="transmembrane region" description="Helical" evidence="10">
    <location>
        <begin position="186"/>
        <end position="206"/>
    </location>
</feature>
<sequence length="550" mass="57992">MRQGSAPASPEVKANRLPRFRLVLAARYPAGMALFETIIGLLLAAALLTALAHRLRVPAPALLALGGLAAAFIPGVPLVTIDPQLALALFVAPVLLDAAFDASPRDLRDNLIPVATLALVAVGITIAAVAVVARWILPEMPWAAAVALGAIVAPPDAAAATAVLRRLNPPHRIMVILEGESLFNDASALLVFRLALAAAATGSFSLASAVPMLLVTALGGAALGWAAARLYFAFTRRVALEMPISVILQFLGTFGVWILAEALHVSAIITVVAYGMTLARHAPRSTGARRRIAAYAVWEVAVFVLNALAFLLIGLEVRVILGRLDGEWEGVMLLAAGTCLAVILARLGWVMSYNTAARWALRRFGPYAPRGRPLPAPTVGSGLIISWSGMRGIVTLATALALPEDLPFRDPIVFAAVSVVLVTLVVQGSTLGPLLRRLGTSEDDTVEEEVRLARLKTSKAAMHALEALPASPARDSLLRDMKARAKLDEARIEAPAPGGTAALQGRAVEAARDALEALRQDGTIGDDAFHVLEEELDLMELAADPRVRPV</sequence>
<evidence type="ECO:0000313" key="13">
    <source>
        <dbReference type="Proteomes" id="UP001524642"/>
    </source>
</evidence>
<evidence type="ECO:0000256" key="2">
    <source>
        <dbReference type="ARBA" id="ARBA00022448"/>
    </source>
</evidence>
<dbReference type="PANTHER" id="PTHR10110">
    <property type="entry name" value="SODIUM/HYDROGEN EXCHANGER"/>
    <property type="match status" value="1"/>
</dbReference>
<keyword evidence="7" id="KW-0406">Ion transport</keyword>
<dbReference type="EMBL" id="JANJOU010000009">
    <property type="protein sequence ID" value="MCR0982953.1"/>
    <property type="molecule type" value="Genomic_DNA"/>
</dbReference>
<dbReference type="InterPro" id="IPR006153">
    <property type="entry name" value="Cation/H_exchanger_TM"/>
</dbReference>
<evidence type="ECO:0000256" key="8">
    <source>
        <dbReference type="ARBA" id="ARBA00023136"/>
    </source>
</evidence>
<evidence type="ECO:0000313" key="12">
    <source>
        <dbReference type="EMBL" id="MCR0982953.1"/>
    </source>
</evidence>
<dbReference type="RefSeq" id="WP_257716618.1">
    <property type="nucleotide sequence ID" value="NZ_JANJOU010000009.1"/>
</dbReference>
<feature type="transmembrane region" description="Helical" evidence="10">
    <location>
        <begin position="142"/>
        <end position="165"/>
    </location>
</feature>
<comment type="subcellular location">
    <subcellularLocation>
        <location evidence="1">Cell membrane</location>
        <topology evidence="1">Multi-pass membrane protein</topology>
    </subcellularLocation>
</comment>
<keyword evidence="9" id="KW-0739">Sodium transport</keyword>
<feature type="transmembrane region" description="Helical" evidence="10">
    <location>
        <begin position="114"/>
        <end position="136"/>
    </location>
</feature>
<keyword evidence="3" id="KW-1003">Cell membrane</keyword>
<proteinExistence type="predicted"/>
<evidence type="ECO:0000256" key="4">
    <source>
        <dbReference type="ARBA" id="ARBA00022692"/>
    </source>
</evidence>
<reference evidence="12 13" key="1">
    <citation type="submission" date="2022-06" db="EMBL/GenBank/DDBJ databases">
        <title>Roseomonas CN29.</title>
        <authorList>
            <person name="Cheng Y."/>
            <person name="He X."/>
        </authorList>
    </citation>
    <scope>NUCLEOTIDE SEQUENCE [LARGE SCALE GENOMIC DNA]</scope>
    <source>
        <strain evidence="12 13">CN29</strain>
    </source>
</reference>
<feature type="domain" description="Cation/H+ exchanger transmembrane" evidence="11">
    <location>
        <begin position="44"/>
        <end position="436"/>
    </location>
</feature>
<feature type="transmembrane region" description="Helical" evidence="10">
    <location>
        <begin position="333"/>
        <end position="353"/>
    </location>
</feature>
<feature type="transmembrane region" description="Helical" evidence="10">
    <location>
        <begin position="59"/>
        <end position="79"/>
    </location>
</feature>
<feature type="transmembrane region" description="Helical" evidence="10">
    <location>
        <begin position="412"/>
        <end position="435"/>
    </location>
</feature>
<evidence type="ECO:0000256" key="3">
    <source>
        <dbReference type="ARBA" id="ARBA00022475"/>
    </source>
</evidence>
<feature type="transmembrane region" description="Helical" evidence="10">
    <location>
        <begin position="28"/>
        <end position="52"/>
    </location>
</feature>
<comment type="caution">
    <text evidence="12">The sequence shown here is derived from an EMBL/GenBank/DDBJ whole genome shotgun (WGS) entry which is preliminary data.</text>
</comment>